<comment type="caution">
    <text evidence="3">The sequence shown here is derived from an EMBL/GenBank/DDBJ whole genome shotgun (WGS) entry which is preliminary data.</text>
</comment>
<dbReference type="SMART" id="SM00577">
    <property type="entry name" value="CPDc"/>
    <property type="match status" value="1"/>
</dbReference>
<dbReference type="InterPro" id="IPR036412">
    <property type="entry name" value="HAD-like_sf"/>
</dbReference>
<organism evidence="3 4">
    <name type="scientific">Blepharisma stoltei</name>
    <dbReference type="NCBI Taxonomy" id="1481888"/>
    <lineage>
        <taxon>Eukaryota</taxon>
        <taxon>Sar</taxon>
        <taxon>Alveolata</taxon>
        <taxon>Ciliophora</taxon>
        <taxon>Postciliodesmatophora</taxon>
        <taxon>Heterotrichea</taxon>
        <taxon>Heterotrichida</taxon>
        <taxon>Blepharismidae</taxon>
        <taxon>Blepharisma</taxon>
    </lineage>
</organism>
<gene>
    <name evidence="3" type="ORF">BSTOLATCC_MIC16701</name>
</gene>
<reference evidence="3" key="1">
    <citation type="submission" date="2021-09" db="EMBL/GenBank/DDBJ databases">
        <authorList>
            <consortium name="AG Swart"/>
            <person name="Singh M."/>
            <person name="Singh A."/>
            <person name="Seah K."/>
            <person name="Emmerich C."/>
        </authorList>
    </citation>
    <scope>NUCLEOTIDE SEQUENCE</scope>
    <source>
        <strain evidence="3">ATCC30299</strain>
    </source>
</reference>
<keyword evidence="4" id="KW-1185">Reference proteome</keyword>
<dbReference type="PROSITE" id="PS50969">
    <property type="entry name" value="FCP1"/>
    <property type="match status" value="1"/>
</dbReference>
<feature type="domain" description="FCP1 homology" evidence="2">
    <location>
        <begin position="82"/>
        <end position="240"/>
    </location>
</feature>
<dbReference type="NCBIfam" id="TIGR02251">
    <property type="entry name" value="HIF-SF_euk"/>
    <property type="match status" value="1"/>
</dbReference>
<dbReference type="EMBL" id="CAJZBQ010000016">
    <property type="protein sequence ID" value="CAG9316593.1"/>
    <property type="molecule type" value="Genomic_DNA"/>
</dbReference>
<dbReference type="InterPro" id="IPR050365">
    <property type="entry name" value="TIM50"/>
</dbReference>
<dbReference type="CDD" id="cd07521">
    <property type="entry name" value="HAD_FCP1-like"/>
    <property type="match status" value="1"/>
</dbReference>
<evidence type="ECO:0000256" key="1">
    <source>
        <dbReference type="SAM" id="MobiDB-lite"/>
    </source>
</evidence>
<dbReference type="Gene3D" id="3.40.50.1000">
    <property type="entry name" value="HAD superfamily/HAD-like"/>
    <property type="match status" value="1"/>
</dbReference>
<accession>A0AAU9IRB8</accession>
<dbReference type="InterPro" id="IPR023214">
    <property type="entry name" value="HAD_sf"/>
</dbReference>
<dbReference type="GO" id="GO:0016791">
    <property type="term" value="F:phosphatase activity"/>
    <property type="evidence" value="ECO:0007669"/>
    <property type="project" value="InterPro"/>
</dbReference>
<dbReference type="AlphaFoldDB" id="A0AAU9IRB8"/>
<feature type="region of interest" description="Disordered" evidence="1">
    <location>
        <begin position="1"/>
        <end position="20"/>
    </location>
</feature>
<dbReference type="PANTHER" id="PTHR12210">
    <property type="entry name" value="DULLARD PROTEIN PHOSPHATASE"/>
    <property type="match status" value="1"/>
</dbReference>
<dbReference type="Proteomes" id="UP001162131">
    <property type="component" value="Unassembled WGS sequence"/>
</dbReference>
<dbReference type="FunFam" id="3.40.50.1000:FF:000093">
    <property type="entry name" value="NLI interacting factor-like phosphatase family protein"/>
    <property type="match status" value="1"/>
</dbReference>
<sequence length="310" mass="35290">MDKTSKKKQQRFEDDAEDSYSEVQLEEIITQVKPGDKPPRRSFNFYSVARLIYSFCSCLKVKNREPSKVTEETILLPPKDFALKATKTLVLDLDETLVHSSLKPVDSPDMVINLTIEGISHLIYVKIRPGVPEFLAKVSELYEVVLFTASLAKYANPVIDLLDPNGYINARLFRDSCVVYNGSYVKNLDHLGRNIKDVIIVDNSPIAYSMHPNNAIPITSWFDDPSDTELSKIIPVLESLSKVENIPLVIQDLNQRKIKLSPKNISNLTLNVQQQVELSGPKTHREEDRSFFNSPLHRSTPEKIFRFETN</sequence>
<dbReference type="InterPro" id="IPR011948">
    <property type="entry name" value="Dullard_phosphatase"/>
</dbReference>
<dbReference type="SUPFAM" id="SSF56784">
    <property type="entry name" value="HAD-like"/>
    <property type="match status" value="1"/>
</dbReference>
<dbReference type="Pfam" id="PF03031">
    <property type="entry name" value="NIF"/>
    <property type="match status" value="1"/>
</dbReference>
<dbReference type="InterPro" id="IPR004274">
    <property type="entry name" value="FCP1_dom"/>
</dbReference>
<evidence type="ECO:0000313" key="4">
    <source>
        <dbReference type="Proteomes" id="UP001162131"/>
    </source>
</evidence>
<proteinExistence type="predicted"/>
<evidence type="ECO:0000313" key="3">
    <source>
        <dbReference type="EMBL" id="CAG9316593.1"/>
    </source>
</evidence>
<protein>
    <recommendedName>
        <fullName evidence="2">FCP1 homology domain-containing protein</fullName>
    </recommendedName>
</protein>
<evidence type="ECO:0000259" key="2">
    <source>
        <dbReference type="PROSITE" id="PS50969"/>
    </source>
</evidence>
<name>A0AAU9IRB8_9CILI</name>